<dbReference type="EMBL" id="AP028056">
    <property type="protein sequence ID" value="BEH01497.1"/>
    <property type="molecule type" value="Genomic_DNA"/>
</dbReference>
<sequence>MTESVPVEAIDCDRTARSMTERILRGAGNPAILAYRCTPMISCDAMVHGISRSGKLVVAACPGEDDPLWQMECGERFSVRLDITKESPEVQFRLVAATVHLLGELEWQPDWITDELIAAGELPDTVSAIAGAPNGRLGVVEAERCLIHDSAGVHCFGFDELLTETVERAFPSAEDEFDAHHVVMALSDDSLRGIRDAVLNGSIGGRLCARKSALGGCPHTWNQVLCADVDRTGITMLTVEPTETYSVFAAFEHEVSTLDDLCREVEGLVDSAPMRLPHI</sequence>
<name>A0AAN0MFF5_9ACTN</name>
<reference evidence="1" key="1">
    <citation type="journal article" date="2024" name="Int. J. Syst. Evol. Microbiol.">
        <title>Brooklawnia propionicigenes sp. nov., a facultatively anaerobic, propionate-producing bacterium isolated from a methanogenic reactor treating waste from cattle farms.</title>
        <authorList>
            <person name="Akita Y."/>
            <person name="Ueki A."/>
            <person name="Tonouchi A."/>
            <person name="Sugawara Y."/>
            <person name="Honma S."/>
            <person name="Kaku N."/>
            <person name="Ueki K."/>
        </authorList>
    </citation>
    <scope>NUCLEOTIDE SEQUENCE</scope>
    <source>
        <strain evidence="1">SH051</strain>
    </source>
</reference>
<dbReference type="RefSeq" id="WP_286267762.1">
    <property type="nucleotide sequence ID" value="NZ_AP028056.1"/>
</dbReference>
<organism evidence="1 2">
    <name type="scientific">Brooklawnia propionicigenes</name>
    <dbReference type="NCBI Taxonomy" id="3041175"/>
    <lineage>
        <taxon>Bacteria</taxon>
        <taxon>Bacillati</taxon>
        <taxon>Actinomycetota</taxon>
        <taxon>Actinomycetes</taxon>
        <taxon>Propionibacteriales</taxon>
        <taxon>Propionibacteriaceae</taxon>
        <taxon>Brooklawnia</taxon>
    </lineage>
</organism>
<proteinExistence type="predicted"/>
<protein>
    <submittedName>
        <fullName evidence="1">Uncharacterized protein</fullName>
    </submittedName>
</protein>
<evidence type="ECO:0000313" key="1">
    <source>
        <dbReference type="EMBL" id="BEH01497.1"/>
    </source>
</evidence>
<gene>
    <name evidence="1" type="ORF">brsh051_07780</name>
</gene>
<accession>A0AAN0MFF5</accession>
<dbReference type="Proteomes" id="UP001431656">
    <property type="component" value="Chromosome"/>
</dbReference>
<evidence type="ECO:0000313" key="2">
    <source>
        <dbReference type="Proteomes" id="UP001431656"/>
    </source>
</evidence>
<keyword evidence="2" id="KW-1185">Reference proteome</keyword>
<dbReference type="AlphaFoldDB" id="A0AAN0MFF5"/>
<dbReference type="KEGG" id="broo:brsh051_07780"/>